<dbReference type="GO" id="GO:0000785">
    <property type="term" value="C:chromatin"/>
    <property type="evidence" value="ECO:0007669"/>
    <property type="project" value="TreeGrafter"/>
</dbReference>
<keyword evidence="7 9" id="KW-0804">Transcription</keyword>
<evidence type="ECO:0000256" key="10">
    <source>
        <dbReference type="SAM" id="MobiDB-lite"/>
    </source>
</evidence>
<accession>A0A0C7N5H2</accession>
<dbReference type="RefSeq" id="XP_022626935.1">
    <property type="nucleotide sequence ID" value="XM_022774882.1"/>
</dbReference>
<feature type="compositionally biased region" description="Polar residues" evidence="10">
    <location>
        <begin position="408"/>
        <end position="421"/>
    </location>
</feature>
<dbReference type="GO" id="GO:0006334">
    <property type="term" value="P:nucleosome assembly"/>
    <property type="evidence" value="ECO:0007669"/>
    <property type="project" value="EnsemblFungi"/>
</dbReference>
<dbReference type="GO" id="GO:0000417">
    <property type="term" value="C:HIR complex"/>
    <property type="evidence" value="ECO:0007669"/>
    <property type="project" value="EnsemblFungi"/>
</dbReference>
<comment type="function">
    <text evidence="9">Required for replication-independent chromatin assembly and for the periodic repression of histone gene transcription during the cell cycle.</text>
</comment>
<evidence type="ECO:0000256" key="9">
    <source>
        <dbReference type="RuleBase" id="RU364014"/>
    </source>
</evidence>
<dbReference type="InterPro" id="IPR011494">
    <property type="entry name" value="HIRA-like_C"/>
</dbReference>
<dbReference type="EMBL" id="LN736360">
    <property type="protein sequence ID" value="CEP60693.1"/>
    <property type="molecule type" value="Genomic_DNA"/>
</dbReference>
<dbReference type="GO" id="GO:0016480">
    <property type="term" value="P:negative regulation of transcription by RNA polymerase III"/>
    <property type="evidence" value="ECO:0007669"/>
    <property type="project" value="EnsemblFungi"/>
</dbReference>
<evidence type="ECO:0000256" key="7">
    <source>
        <dbReference type="ARBA" id="ARBA00023163"/>
    </source>
</evidence>
<dbReference type="PANTHER" id="PTHR13831">
    <property type="entry name" value="MEMBER OF THE HIR1 FAMILY OF WD-REPEAT PROTEINS"/>
    <property type="match status" value="1"/>
</dbReference>
<gene>
    <name evidence="12" type="ORF">LALA0_S01e16798g</name>
</gene>
<dbReference type="OrthoDB" id="1741719at2759"/>
<feature type="compositionally biased region" description="Polar residues" evidence="10">
    <location>
        <begin position="381"/>
        <end position="397"/>
    </location>
</feature>
<dbReference type="Pfam" id="PF07569">
    <property type="entry name" value="Hira"/>
    <property type="match status" value="1"/>
</dbReference>
<proteinExistence type="inferred from homology"/>
<name>A0A0C7N5H2_9SACH</name>
<dbReference type="STRING" id="1245769.A0A0C7N5H2"/>
<dbReference type="AlphaFoldDB" id="A0A0C7N5H2"/>
<dbReference type="Gene3D" id="2.130.10.10">
    <property type="entry name" value="YVTN repeat-like/Quinoprotein amine dehydrogenase"/>
    <property type="match status" value="1"/>
</dbReference>
<dbReference type="SUPFAM" id="SSF50998">
    <property type="entry name" value="Quinoprotein alcohol dehydrogenase-like"/>
    <property type="match status" value="1"/>
</dbReference>
<evidence type="ECO:0000256" key="8">
    <source>
        <dbReference type="ARBA" id="ARBA00023242"/>
    </source>
</evidence>
<comment type="subcellular location">
    <subcellularLocation>
        <location evidence="1 9">Nucleus</location>
    </subcellularLocation>
</comment>
<reference evidence="12 13" key="1">
    <citation type="submission" date="2014-12" db="EMBL/GenBank/DDBJ databases">
        <authorList>
            <person name="Neuveglise Cecile"/>
        </authorList>
    </citation>
    <scope>NUCLEOTIDE SEQUENCE [LARGE SCALE GENOMIC DNA]</scope>
    <source>
        <strain evidence="12 13">CBS 12615</strain>
    </source>
</reference>
<evidence type="ECO:0000256" key="2">
    <source>
        <dbReference type="ARBA" id="ARBA00022491"/>
    </source>
</evidence>
<evidence type="ECO:0000256" key="5">
    <source>
        <dbReference type="ARBA" id="ARBA00022853"/>
    </source>
</evidence>
<evidence type="ECO:0000256" key="6">
    <source>
        <dbReference type="ARBA" id="ARBA00023015"/>
    </source>
</evidence>
<dbReference type="GO" id="GO:0003714">
    <property type="term" value="F:transcription corepressor activity"/>
    <property type="evidence" value="ECO:0007669"/>
    <property type="project" value="EnsemblFungi"/>
</dbReference>
<dbReference type="GO" id="GO:0005634">
    <property type="term" value="C:nucleus"/>
    <property type="evidence" value="ECO:0007669"/>
    <property type="project" value="UniProtKB-SubCell"/>
</dbReference>
<dbReference type="HOGENOM" id="CLU_004372_1_0_1"/>
<dbReference type="PANTHER" id="PTHR13831:SF1">
    <property type="entry name" value="PROTEIN HIR2"/>
    <property type="match status" value="1"/>
</dbReference>
<feature type="region of interest" description="Disordered" evidence="10">
    <location>
        <begin position="372"/>
        <end position="443"/>
    </location>
</feature>
<dbReference type="GO" id="GO:0140673">
    <property type="term" value="P:transcription elongation-coupled chromatin remodeling"/>
    <property type="evidence" value="ECO:0007669"/>
    <property type="project" value="EnsemblFungi"/>
</dbReference>
<dbReference type="GO" id="GO:1905268">
    <property type="term" value="P:negative regulation of chromatin organization"/>
    <property type="evidence" value="ECO:0007669"/>
    <property type="project" value="EnsemblFungi"/>
</dbReference>
<dbReference type="InterPro" id="IPR015943">
    <property type="entry name" value="WD40/YVTN_repeat-like_dom_sf"/>
</dbReference>
<protein>
    <recommendedName>
        <fullName evidence="9">Protein HIR</fullName>
    </recommendedName>
</protein>
<organism evidence="12 13">
    <name type="scientific">Lachancea lanzarotensis</name>
    <dbReference type="NCBI Taxonomy" id="1245769"/>
    <lineage>
        <taxon>Eukaryota</taxon>
        <taxon>Fungi</taxon>
        <taxon>Dikarya</taxon>
        <taxon>Ascomycota</taxon>
        <taxon>Saccharomycotina</taxon>
        <taxon>Saccharomycetes</taxon>
        <taxon>Saccharomycetales</taxon>
        <taxon>Saccharomycetaceae</taxon>
        <taxon>Lachancea</taxon>
    </lineage>
</organism>
<dbReference type="InterPro" id="IPR031120">
    <property type="entry name" value="HIR1-like"/>
</dbReference>
<keyword evidence="4 9" id="KW-0677">Repeat</keyword>
<dbReference type="GO" id="GO:0031491">
    <property type="term" value="F:nucleosome binding"/>
    <property type="evidence" value="ECO:0007669"/>
    <property type="project" value="EnsemblFungi"/>
</dbReference>
<evidence type="ECO:0000256" key="4">
    <source>
        <dbReference type="ARBA" id="ARBA00022737"/>
    </source>
</evidence>
<dbReference type="GO" id="GO:0003677">
    <property type="term" value="F:DNA binding"/>
    <property type="evidence" value="ECO:0007669"/>
    <property type="project" value="EnsemblFungi"/>
</dbReference>
<evidence type="ECO:0000313" key="12">
    <source>
        <dbReference type="EMBL" id="CEP60693.1"/>
    </source>
</evidence>
<dbReference type="InterPro" id="IPR011047">
    <property type="entry name" value="Quinoprotein_ADH-like_sf"/>
</dbReference>
<dbReference type="GO" id="GO:0005829">
    <property type="term" value="C:cytosol"/>
    <property type="evidence" value="ECO:0007669"/>
    <property type="project" value="EnsemblFungi"/>
</dbReference>
<evidence type="ECO:0000256" key="3">
    <source>
        <dbReference type="ARBA" id="ARBA00022574"/>
    </source>
</evidence>
<feature type="domain" description="Protein HIRA-like C-terminal" evidence="11">
    <location>
        <begin position="553"/>
        <end position="801"/>
    </location>
</feature>
<keyword evidence="5 9" id="KW-0156">Chromatin regulator</keyword>
<dbReference type="Proteomes" id="UP000054304">
    <property type="component" value="Unassembled WGS sequence"/>
</dbReference>
<evidence type="ECO:0000259" key="11">
    <source>
        <dbReference type="Pfam" id="PF07569"/>
    </source>
</evidence>
<evidence type="ECO:0000256" key="1">
    <source>
        <dbReference type="ARBA" id="ARBA00004123"/>
    </source>
</evidence>
<evidence type="ECO:0000313" key="13">
    <source>
        <dbReference type="Proteomes" id="UP000054304"/>
    </source>
</evidence>
<sequence length="852" mass="94784">MKLLRYPRVLNGGKVSSSSLVDGSLVVAGLKSIGCFSSEQLIKCALGTASVKEVEPEFEISGLVEQDDQIYNVSATGTHLYAVASRSVLWGEHWREMKAQTVFTKFWTVDAPACITDVQFDHGSGVVFVLVNKSSTENFVFLCDGKTAKQVGEIPLGTSKPLTGVVDPKSQIFTVICADRNVAVYQFTASGRHKLLHKLNHYVQVDPLRYKINMSPQADILPLPNSTSSSSTPAILLLDRKHNFKIDSSLVGHFDKCQVLQYSPRIYGKTLKSGTKINYNLVATAGFDTGSVVIWNTKRLKPLLNTKCTPDSFITDLQWTADGLSLFAFTNHGHMLVFAFRPGELGEVLPQTEIVATEAVKTSIVNLDPLPLPEALEPNNQSKPETVQAGSIGNITKSAGKKKVRPTTIHSTSMELNTPSYSVPKDLKRRPKDPTATTTNKRQKHDLEPMDFLDTTLLMPGISFSKMRLATPKIRLSFTYIAADTASLAMYVKNGTGNEQTPSVVSLKQKELGQEKTLFEDFLPKFITICTAGANFWSCCTEDGTIYAYSDTGKKIIPPLIMGVPCSFLEAVGRFLLCITSTGQMYCWDISNAKLHFPSNSVYSLLSPTLRYSDDVLTRAENITMCTLTSNGVPIVTLSNGDSFMFDKEMEVWMLINDSWWAYGSQYWDTTATTTHGTYLNDNEEKLSKKGQSWNSEAQELSDSLKVNNTSILNYLEKRTNDELNRKGRARNLQKFAKTILMKEGYENLEEVVTLSHLENKLLVSLRLGEYAEFIKLIVLYCIRLSEMGYRGRLEEVLQWLYNDGNCKQMTVAELSGEELMKKILIACADIRHVQRVTTSYATAIGLIDDTL</sequence>
<keyword evidence="13" id="KW-1185">Reference proteome</keyword>
<keyword evidence="6 9" id="KW-0805">Transcription regulation</keyword>
<comment type="similarity">
    <text evidence="9">Belongs to the WD repeat HIR1 family.</text>
</comment>
<dbReference type="GeneID" id="34684097"/>
<dbReference type="GO" id="GO:0000122">
    <property type="term" value="P:negative regulation of transcription by RNA polymerase II"/>
    <property type="evidence" value="ECO:0007669"/>
    <property type="project" value="EnsemblFungi"/>
</dbReference>
<keyword evidence="8 9" id="KW-0539">Nucleus</keyword>
<keyword evidence="2 9" id="KW-0678">Repressor</keyword>
<keyword evidence="3 9" id="KW-0853">WD repeat</keyword>